<evidence type="ECO:0000313" key="1">
    <source>
        <dbReference type="EMBL" id="CAH9120636.1"/>
    </source>
</evidence>
<dbReference type="PANTHER" id="PTHR47481">
    <property type="match status" value="1"/>
</dbReference>
<evidence type="ECO:0000313" key="2">
    <source>
        <dbReference type="Proteomes" id="UP001152523"/>
    </source>
</evidence>
<organism evidence="1 2">
    <name type="scientific">Cuscuta epithymum</name>
    <dbReference type="NCBI Taxonomy" id="186058"/>
    <lineage>
        <taxon>Eukaryota</taxon>
        <taxon>Viridiplantae</taxon>
        <taxon>Streptophyta</taxon>
        <taxon>Embryophyta</taxon>
        <taxon>Tracheophyta</taxon>
        <taxon>Spermatophyta</taxon>
        <taxon>Magnoliopsida</taxon>
        <taxon>eudicotyledons</taxon>
        <taxon>Gunneridae</taxon>
        <taxon>Pentapetalae</taxon>
        <taxon>asterids</taxon>
        <taxon>lamiids</taxon>
        <taxon>Solanales</taxon>
        <taxon>Convolvulaceae</taxon>
        <taxon>Cuscuteae</taxon>
        <taxon>Cuscuta</taxon>
        <taxon>Cuscuta subgen. Cuscuta</taxon>
    </lineage>
</organism>
<accession>A0AAV0EA20</accession>
<reference evidence="1" key="1">
    <citation type="submission" date="2022-07" db="EMBL/GenBank/DDBJ databases">
        <authorList>
            <person name="Macas J."/>
            <person name="Novak P."/>
            <person name="Neumann P."/>
        </authorList>
    </citation>
    <scope>NUCLEOTIDE SEQUENCE</scope>
</reference>
<dbReference type="Proteomes" id="UP001152523">
    <property type="component" value="Unassembled WGS sequence"/>
</dbReference>
<protein>
    <recommendedName>
        <fullName evidence="3">Retrotransposon Copia-like N-terminal domain-containing protein</fullName>
    </recommendedName>
</protein>
<dbReference type="EMBL" id="CAMAPF010000915">
    <property type="protein sequence ID" value="CAH9120636.1"/>
    <property type="molecule type" value="Genomic_DNA"/>
</dbReference>
<name>A0AAV0EA20_9ASTE</name>
<comment type="caution">
    <text evidence="1">The sequence shown here is derived from an EMBL/GenBank/DDBJ whole genome shotgun (WGS) entry which is preliminary data.</text>
</comment>
<sequence length="104" mass="11931">MITVKRSSTNYLLWRHQVETLLQFEDLCGYLDSSIPPLPHDSSDASSAQDVNDWITQDRCLHILLLSSLSEEAMSETLVAKLLRMFVLPLKRHMLFSLKSVKLN</sequence>
<gene>
    <name evidence="1" type="ORF">CEPIT_LOCUS23134</name>
</gene>
<dbReference type="PANTHER" id="PTHR47481:SF3">
    <property type="entry name" value="GAG-POLYPEPTIDE OF LTR COPIA-TYPE-RELATED"/>
    <property type="match status" value="1"/>
</dbReference>
<proteinExistence type="predicted"/>
<evidence type="ECO:0008006" key="3">
    <source>
        <dbReference type="Google" id="ProtNLM"/>
    </source>
</evidence>
<keyword evidence="2" id="KW-1185">Reference proteome</keyword>
<dbReference type="AlphaFoldDB" id="A0AAV0EA20"/>